<dbReference type="GO" id="GO:0005524">
    <property type="term" value="F:ATP binding"/>
    <property type="evidence" value="ECO:0007669"/>
    <property type="project" value="InterPro"/>
</dbReference>
<dbReference type="InterPro" id="IPR011009">
    <property type="entry name" value="Kinase-like_dom_sf"/>
</dbReference>
<accession>A0AAV2Z873</accession>
<dbReference type="Proteomes" id="UP001146120">
    <property type="component" value="Unassembled WGS sequence"/>
</dbReference>
<evidence type="ECO:0000313" key="3">
    <source>
        <dbReference type="Proteomes" id="UP001146120"/>
    </source>
</evidence>
<feature type="domain" description="Protein kinase" evidence="1">
    <location>
        <begin position="1"/>
        <end position="150"/>
    </location>
</feature>
<organism evidence="2 3">
    <name type="scientific">Lagenidium giganteum</name>
    <dbReference type="NCBI Taxonomy" id="4803"/>
    <lineage>
        <taxon>Eukaryota</taxon>
        <taxon>Sar</taxon>
        <taxon>Stramenopiles</taxon>
        <taxon>Oomycota</taxon>
        <taxon>Peronosporomycetes</taxon>
        <taxon>Pythiales</taxon>
        <taxon>Pythiaceae</taxon>
    </lineage>
</organism>
<dbReference type="SUPFAM" id="SSF56112">
    <property type="entry name" value="Protein kinase-like (PK-like)"/>
    <property type="match status" value="1"/>
</dbReference>
<comment type="caution">
    <text evidence="2">The sequence shown here is derived from an EMBL/GenBank/DDBJ whole genome shotgun (WGS) entry which is preliminary data.</text>
</comment>
<reference evidence="2" key="2">
    <citation type="journal article" date="2023" name="Microbiol Resour">
        <title>Decontamination and Annotation of the Draft Genome Sequence of the Oomycete Lagenidium giganteum ARSEF 373.</title>
        <authorList>
            <person name="Morgan W.R."/>
            <person name="Tartar A."/>
        </authorList>
    </citation>
    <scope>NUCLEOTIDE SEQUENCE</scope>
    <source>
        <strain evidence="2">ARSEF 373</strain>
    </source>
</reference>
<dbReference type="EMBL" id="DAKRPA010000018">
    <property type="protein sequence ID" value="DBA03581.1"/>
    <property type="molecule type" value="Genomic_DNA"/>
</dbReference>
<reference evidence="2" key="1">
    <citation type="submission" date="2022-11" db="EMBL/GenBank/DDBJ databases">
        <authorList>
            <person name="Morgan W.R."/>
            <person name="Tartar A."/>
        </authorList>
    </citation>
    <scope>NUCLEOTIDE SEQUENCE</scope>
    <source>
        <strain evidence="2">ARSEF 373</strain>
    </source>
</reference>
<gene>
    <name evidence="2" type="ORF">N0F65_011482</name>
</gene>
<keyword evidence="3" id="KW-1185">Reference proteome</keyword>
<dbReference type="Gene3D" id="1.10.510.10">
    <property type="entry name" value="Transferase(Phosphotransferase) domain 1"/>
    <property type="match status" value="1"/>
</dbReference>
<proteinExistence type="predicted"/>
<dbReference type="GO" id="GO:0004672">
    <property type="term" value="F:protein kinase activity"/>
    <property type="evidence" value="ECO:0007669"/>
    <property type="project" value="InterPro"/>
</dbReference>
<name>A0AAV2Z873_9STRA</name>
<evidence type="ECO:0000313" key="2">
    <source>
        <dbReference type="EMBL" id="DBA03581.1"/>
    </source>
</evidence>
<protein>
    <recommendedName>
        <fullName evidence="1">Protein kinase domain-containing protein</fullName>
    </recommendedName>
</protein>
<sequence>MYELGLALEYLHERDVAFGRLNRDCIFLGTDGKVKLVGFGSASSDWKVTRASIDAWRPDDWVPSFANDVYSLGKCILDALTECERTDYGLRVGYGGFSVEDPAAILEKRMCCPDPRSRWKMPIVTQFLAALASLKAQQSSNQDEVSEPTMTVAPSNNMKKEMEDHARALVAELKGYEGWGYPADKVKELMMKRITQTWHALVSISGEDPESIFNELSRLLIQYDVDSSELAMVDTGNDMKWKLEHVRSIVRELETNASVTLQTFTMQRLDQTLKAFSIGDIPQAAQLQ</sequence>
<dbReference type="PROSITE" id="PS50011">
    <property type="entry name" value="PROTEIN_KINASE_DOM"/>
    <property type="match status" value="1"/>
</dbReference>
<dbReference type="InterPro" id="IPR000719">
    <property type="entry name" value="Prot_kinase_dom"/>
</dbReference>
<dbReference type="AlphaFoldDB" id="A0AAV2Z873"/>
<evidence type="ECO:0000259" key="1">
    <source>
        <dbReference type="PROSITE" id="PS50011"/>
    </source>
</evidence>